<dbReference type="AlphaFoldDB" id="A0A5C4JKZ9"/>
<feature type="domain" description="BioF2-like acetyltransferase" evidence="2">
    <location>
        <begin position="236"/>
        <end position="342"/>
    </location>
</feature>
<gene>
    <name evidence="3" type="ORF">FF124_20155</name>
</gene>
<keyword evidence="4" id="KW-1185">Reference proteome</keyword>
<reference evidence="3 4" key="1">
    <citation type="submission" date="2019-06" db="EMBL/GenBank/DDBJ databases">
        <title>Martelella lutilitoris sp. nov., isolated from a tidal mudflat.</title>
        <authorList>
            <person name="Kim Y.-J."/>
        </authorList>
    </citation>
    <scope>NUCLEOTIDE SEQUENCE [LARGE SCALE GENOMIC DNA]</scope>
    <source>
        <strain evidence="3 4">GH2-6</strain>
    </source>
</reference>
<evidence type="ECO:0000313" key="4">
    <source>
        <dbReference type="Proteomes" id="UP000307874"/>
    </source>
</evidence>
<proteinExistence type="predicted"/>
<organism evidence="3 4">
    <name type="scientific">Martelella lutilitoris</name>
    <dbReference type="NCBI Taxonomy" id="2583532"/>
    <lineage>
        <taxon>Bacteria</taxon>
        <taxon>Pseudomonadati</taxon>
        <taxon>Pseudomonadota</taxon>
        <taxon>Alphaproteobacteria</taxon>
        <taxon>Hyphomicrobiales</taxon>
        <taxon>Aurantimonadaceae</taxon>
        <taxon>Martelella</taxon>
    </lineage>
</organism>
<dbReference type="EMBL" id="VCLB01000014">
    <property type="protein sequence ID" value="TNB46020.1"/>
    <property type="molecule type" value="Genomic_DNA"/>
</dbReference>
<comment type="caution">
    <text evidence="3">The sequence shown here is derived from an EMBL/GenBank/DDBJ whole genome shotgun (WGS) entry which is preliminary data.</text>
</comment>
<evidence type="ECO:0000259" key="2">
    <source>
        <dbReference type="Pfam" id="PF13480"/>
    </source>
</evidence>
<dbReference type="Pfam" id="PF13480">
    <property type="entry name" value="Acetyltransf_6"/>
    <property type="match status" value="1"/>
</dbReference>
<dbReference type="GO" id="GO:0016740">
    <property type="term" value="F:transferase activity"/>
    <property type="evidence" value="ECO:0007669"/>
    <property type="project" value="UniProtKB-KW"/>
</dbReference>
<protein>
    <submittedName>
        <fullName evidence="3">GNAT family N-acetyltransferase</fullName>
    </submittedName>
</protein>
<dbReference type="Proteomes" id="UP000307874">
    <property type="component" value="Unassembled WGS sequence"/>
</dbReference>
<sequence>MAPGSRTPPRRAKGGAPMSIIRKDLGPRPPARLKSKLSVVRPGKAVADLRLELRSGGEFSIFSEAPDDLEPSIDRLANQAIEANPFQSAAFIMTALGRNDAHQRLALIEDTASEAGSLAALMGFAVTDRGSHMVAATADGGYHAPLIARHRPMATIDQLFEALAGSLANLPGIIAFPALLADGAFMRSARAVAAARGLAFRVAGAFRGRALSGRIEPTGALSQGERDAWQDNLGKWETLRKKGRVTYHVARNPREISETLEDLSLLCDTPENANRFSAFVPVARLLSEQDRLRIHTLYLGELLIAAAIQPVHLGAAWVWKVLVRPDMEELAVDEQLMMRLTEFNLGDANIAVTRVAPGTGPFLAERFWPGEDGYASLLVALRPGMERALDSVAASYEEKSA</sequence>
<name>A0A5C4JKZ9_9HYPH</name>
<keyword evidence="3" id="KW-0808">Transferase</keyword>
<dbReference type="OrthoDB" id="213519at2"/>
<evidence type="ECO:0000313" key="3">
    <source>
        <dbReference type="EMBL" id="TNB46020.1"/>
    </source>
</evidence>
<feature type="region of interest" description="Disordered" evidence="1">
    <location>
        <begin position="1"/>
        <end position="32"/>
    </location>
</feature>
<dbReference type="InterPro" id="IPR038740">
    <property type="entry name" value="BioF2-like_GNAT_dom"/>
</dbReference>
<accession>A0A5C4JKZ9</accession>
<evidence type="ECO:0000256" key="1">
    <source>
        <dbReference type="SAM" id="MobiDB-lite"/>
    </source>
</evidence>